<dbReference type="GO" id="GO:0022900">
    <property type="term" value="P:electron transport chain"/>
    <property type="evidence" value="ECO:0007669"/>
    <property type="project" value="InterPro"/>
</dbReference>
<dbReference type="InterPro" id="IPR006885">
    <property type="entry name" value="NADH_UbQ_FeS_4_mit-like"/>
</dbReference>
<comment type="subcellular location">
    <subcellularLocation>
        <location evidence="1">Membrane</location>
    </subcellularLocation>
</comment>
<dbReference type="AlphaFoldDB" id="A0A6B0TS30"/>
<protein>
    <submittedName>
        <fullName evidence="7">ETC complex I subunit</fullName>
    </submittedName>
</protein>
<gene>
    <name evidence="7" type="ORF">GSH16_04085</name>
</gene>
<evidence type="ECO:0000256" key="2">
    <source>
        <dbReference type="ARBA" id="ARBA00022448"/>
    </source>
</evidence>
<evidence type="ECO:0000256" key="4">
    <source>
        <dbReference type="ARBA" id="ARBA00022946"/>
    </source>
</evidence>
<dbReference type="EMBL" id="WUWG01000001">
    <property type="protein sequence ID" value="MXU64615.1"/>
    <property type="molecule type" value="Genomic_DNA"/>
</dbReference>
<proteinExistence type="predicted"/>
<dbReference type="PANTHER" id="PTHR12219:SF8">
    <property type="entry name" value="NADH DEHYDROGENASE [UBIQUINONE] IRON-SULFUR PROTEIN 4, MITOCHONDRIAL"/>
    <property type="match status" value="1"/>
</dbReference>
<comment type="caution">
    <text evidence="7">The sequence shown here is derived from an EMBL/GenBank/DDBJ whole genome shotgun (WGS) entry which is preliminary data.</text>
</comment>
<keyword evidence="2" id="KW-0813">Transport</keyword>
<evidence type="ECO:0000256" key="3">
    <source>
        <dbReference type="ARBA" id="ARBA00022660"/>
    </source>
</evidence>
<name>A0A6B0TS30_9RHOB</name>
<accession>A0A6B0TS30</accession>
<dbReference type="RefSeq" id="WP_160852179.1">
    <property type="nucleotide sequence ID" value="NZ_WUWG01000001.1"/>
</dbReference>
<keyword evidence="3" id="KW-0679">Respiratory chain</keyword>
<sequence>MLARIYQPARTAMQSGQAKTHVWLLEFVPEQAKRIDPLMGWTGSGDMNRQVTLRFDSKDAAVTYAERHGIAYRIEEPKPRKHILRRAGYGDNFASNRRNAWTH</sequence>
<dbReference type="InterPro" id="IPR038532">
    <property type="entry name" value="NDUFS4-like_sf"/>
</dbReference>
<dbReference type="PANTHER" id="PTHR12219">
    <property type="entry name" value="NADH-UBIQUINONE OXIDOREDUCTASE"/>
    <property type="match status" value="1"/>
</dbReference>
<evidence type="ECO:0000256" key="5">
    <source>
        <dbReference type="ARBA" id="ARBA00022982"/>
    </source>
</evidence>
<keyword evidence="6" id="KW-0472">Membrane</keyword>
<keyword evidence="5" id="KW-0249">Electron transport</keyword>
<evidence type="ECO:0000313" key="7">
    <source>
        <dbReference type="EMBL" id="MXU64615.1"/>
    </source>
</evidence>
<keyword evidence="8" id="KW-1185">Reference proteome</keyword>
<dbReference type="GO" id="GO:0016020">
    <property type="term" value="C:membrane"/>
    <property type="evidence" value="ECO:0007669"/>
    <property type="project" value="UniProtKB-SubCell"/>
</dbReference>
<dbReference type="Gene3D" id="3.30.160.190">
    <property type="entry name" value="atu1810 like domain"/>
    <property type="match status" value="1"/>
</dbReference>
<keyword evidence="4" id="KW-0809">Transit peptide</keyword>
<evidence type="ECO:0000313" key="8">
    <source>
        <dbReference type="Proteomes" id="UP000436016"/>
    </source>
</evidence>
<evidence type="ECO:0000256" key="6">
    <source>
        <dbReference type="ARBA" id="ARBA00023136"/>
    </source>
</evidence>
<dbReference type="Pfam" id="PF04800">
    <property type="entry name" value="NDUS4"/>
    <property type="match status" value="1"/>
</dbReference>
<reference evidence="7 8" key="1">
    <citation type="submission" date="2019-12" db="EMBL/GenBank/DDBJ databases">
        <title>Strain KN286 was isolated from seawater, which was collected from Caroline Seamount in the tropical western Pacific.</title>
        <authorList>
            <person name="Wang Q."/>
        </authorList>
    </citation>
    <scope>NUCLEOTIDE SEQUENCE [LARGE SCALE GENOMIC DNA]</scope>
    <source>
        <strain evidence="7 8">KN286</strain>
    </source>
</reference>
<organism evidence="7 8">
    <name type="scientific">Oceanomicrobium pacificus</name>
    <dbReference type="NCBI Taxonomy" id="2692916"/>
    <lineage>
        <taxon>Bacteria</taxon>
        <taxon>Pseudomonadati</taxon>
        <taxon>Pseudomonadota</taxon>
        <taxon>Alphaproteobacteria</taxon>
        <taxon>Rhodobacterales</taxon>
        <taxon>Paracoccaceae</taxon>
        <taxon>Oceanomicrobium</taxon>
    </lineage>
</organism>
<dbReference type="Proteomes" id="UP000436016">
    <property type="component" value="Unassembled WGS sequence"/>
</dbReference>
<evidence type="ECO:0000256" key="1">
    <source>
        <dbReference type="ARBA" id="ARBA00004370"/>
    </source>
</evidence>